<accession>A0A7Y7Y1H2</accession>
<evidence type="ECO:0000313" key="1">
    <source>
        <dbReference type="EMBL" id="NWC16179.1"/>
    </source>
</evidence>
<proteinExistence type="predicted"/>
<dbReference type="AlphaFoldDB" id="A0A7Y7Y1H2"/>
<reference evidence="1 2" key="1">
    <citation type="submission" date="2020-04" db="EMBL/GenBank/DDBJ databases">
        <title>Molecular characterization of pseudomonads from Agaricus bisporus reveal novel blotch 2 pathogens in Western Europe.</title>
        <authorList>
            <person name="Taparia T."/>
            <person name="Krijger M."/>
            <person name="Haynes E."/>
            <person name="Elpinstone J.G."/>
            <person name="Noble R."/>
            <person name="Van Der Wolf J."/>
        </authorList>
    </citation>
    <scope>NUCLEOTIDE SEQUENCE [LARGE SCALE GENOMIC DNA]</scope>
    <source>
        <strain evidence="1 2">IPO3738</strain>
    </source>
</reference>
<name>A0A7Y7Y1H2_9PSED</name>
<organism evidence="1 2">
    <name type="scientific">Pseudomonas gingeri</name>
    <dbReference type="NCBI Taxonomy" id="117681"/>
    <lineage>
        <taxon>Bacteria</taxon>
        <taxon>Pseudomonadati</taxon>
        <taxon>Pseudomonadota</taxon>
        <taxon>Gammaproteobacteria</taxon>
        <taxon>Pseudomonadales</taxon>
        <taxon>Pseudomonadaceae</taxon>
        <taxon>Pseudomonas</taxon>
    </lineage>
</organism>
<gene>
    <name evidence="1" type="ORF">HX845_21155</name>
</gene>
<dbReference type="EMBL" id="JACAQE010000007">
    <property type="protein sequence ID" value="NWC16179.1"/>
    <property type="molecule type" value="Genomic_DNA"/>
</dbReference>
<evidence type="ECO:0000313" key="2">
    <source>
        <dbReference type="Proteomes" id="UP000517547"/>
    </source>
</evidence>
<dbReference type="Proteomes" id="UP000517547">
    <property type="component" value="Unassembled WGS sequence"/>
</dbReference>
<sequence>MPNRPADIRSRRFPWNIDYTSVCDLCGRWRTQGSHVKCSRRRQVMNAHLRTPQPK</sequence>
<protein>
    <submittedName>
        <fullName evidence="1">Uncharacterized protein</fullName>
    </submittedName>
</protein>
<dbReference type="RefSeq" id="WP_177116414.1">
    <property type="nucleotide sequence ID" value="NZ_JACAQE010000007.1"/>
</dbReference>
<comment type="caution">
    <text evidence="1">The sequence shown here is derived from an EMBL/GenBank/DDBJ whole genome shotgun (WGS) entry which is preliminary data.</text>
</comment>